<proteinExistence type="predicted"/>
<evidence type="ECO:0000313" key="3">
    <source>
        <dbReference type="Proteomes" id="UP000078356"/>
    </source>
</evidence>
<reference evidence="2 3" key="1">
    <citation type="submission" date="2016-04" db="EMBL/GenBank/DDBJ databases">
        <title>Draft Genome Sequences of Staphylococcus capitis Strain H36, S. capitis Strain H65, S. cohnii Strain H62, S. hominis Strain H69, Mycobacterium iranicum Strain H39, Plantibacter sp. Strain H53, Pseudomonas oryzihabitans Strain H72, and Microbacterium sp. Strain H83, isolated from residential settings.</title>
        <authorList>
            <person name="Lymperopoulou D."/>
            <person name="Adams R.I."/>
            <person name="Lindow S."/>
            <person name="Coil D.A."/>
            <person name="Jospin G."/>
            <person name="Eisen J.A."/>
        </authorList>
    </citation>
    <scope>NUCLEOTIDE SEQUENCE [LARGE SCALE GENOMIC DNA]</scope>
    <source>
        <strain evidence="2 3">H72</strain>
    </source>
</reference>
<name>A0A178LCL0_9PSED</name>
<keyword evidence="1" id="KW-0175">Coiled coil</keyword>
<gene>
    <name evidence="2" type="ORF">A4V15_22090</name>
</gene>
<feature type="coiled-coil region" evidence="1">
    <location>
        <begin position="43"/>
        <end position="77"/>
    </location>
</feature>
<dbReference type="AlphaFoldDB" id="A0A178LCL0"/>
<comment type="caution">
    <text evidence="2">The sequence shown here is derived from an EMBL/GenBank/DDBJ whole genome shotgun (WGS) entry which is preliminary data.</text>
</comment>
<dbReference type="EMBL" id="LWCR01000030">
    <property type="protein sequence ID" value="OAN27119.1"/>
    <property type="molecule type" value="Genomic_DNA"/>
</dbReference>
<evidence type="ECO:0000313" key="2">
    <source>
        <dbReference type="EMBL" id="OAN27119.1"/>
    </source>
</evidence>
<dbReference type="Proteomes" id="UP000078356">
    <property type="component" value="Unassembled WGS sequence"/>
</dbReference>
<organism evidence="2 3">
    <name type="scientific">Pseudomonas oryzihabitans</name>
    <dbReference type="NCBI Taxonomy" id="47885"/>
    <lineage>
        <taxon>Bacteria</taxon>
        <taxon>Pseudomonadati</taxon>
        <taxon>Pseudomonadota</taxon>
        <taxon>Gammaproteobacteria</taxon>
        <taxon>Pseudomonadales</taxon>
        <taxon>Pseudomonadaceae</taxon>
        <taxon>Pseudomonas</taxon>
    </lineage>
</organism>
<feature type="coiled-coil region" evidence="1">
    <location>
        <begin position="119"/>
        <end position="153"/>
    </location>
</feature>
<dbReference type="RefSeq" id="WP_156522340.1">
    <property type="nucleotide sequence ID" value="NZ_LWCR01000030.1"/>
</dbReference>
<sequence length="159" mass="18527">MDDADVTDACVSRLTDFDEDIDTFDRQQQLFQPCQLRYARNLVDLLTDEAATLRELLAKYRQDNLKLLAQLDEARTAMYRARGEYMAWHSYTNACRTSGTERGNRLLPTLPEVQGELRHHVLAEEAARLKRELATTRERLQQVEMDAHGLRAELRYRRG</sequence>
<accession>A0A178LCL0</accession>
<evidence type="ECO:0000256" key="1">
    <source>
        <dbReference type="SAM" id="Coils"/>
    </source>
</evidence>
<protein>
    <submittedName>
        <fullName evidence="2">Uncharacterized protein</fullName>
    </submittedName>
</protein>